<dbReference type="GeneID" id="81399719"/>
<accession>A0A9W9EHC9</accession>
<name>A0A9W9EHC9_9EURO</name>
<keyword evidence="3" id="KW-1185">Reference proteome</keyword>
<proteinExistence type="predicted"/>
<organism evidence="2 3">
    <name type="scientific">Penicillium alfredii</name>
    <dbReference type="NCBI Taxonomy" id="1506179"/>
    <lineage>
        <taxon>Eukaryota</taxon>
        <taxon>Fungi</taxon>
        <taxon>Dikarya</taxon>
        <taxon>Ascomycota</taxon>
        <taxon>Pezizomycotina</taxon>
        <taxon>Eurotiomycetes</taxon>
        <taxon>Eurotiomycetidae</taxon>
        <taxon>Eurotiales</taxon>
        <taxon>Aspergillaceae</taxon>
        <taxon>Penicillium</taxon>
    </lineage>
</organism>
<dbReference type="RefSeq" id="XP_056507048.1">
    <property type="nucleotide sequence ID" value="XM_056660550.1"/>
</dbReference>
<dbReference type="Proteomes" id="UP001141434">
    <property type="component" value="Unassembled WGS sequence"/>
</dbReference>
<reference evidence="2" key="1">
    <citation type="submission" date="2022-11" db="EMBL/GenBank/DDBJ databases">
        <authorList>
            <person name="Petersen C."/>
        </authorList>
    </citation>
    <scope>NUCLEOTIDE SEQUENCE</scope>
    <source>
        <strain evidence="2">IBT 34128</strain>
    </source>
</reference>
<evidence type="ECO:0000313" key="3">
    <source>
        <dbReference type="Proteomes" id="UP001141434"/>
    </source>
</evidence>
<dbReference type="PROSITE" id="PS51257">
    <property type="entry name" value="PROKAR_LIPOPROTEIN"/>
    <property type="match status" value="1"/>
</dbReference>
<protein>
    <submittedName>
        <fullName evidence="2">Uncharacterized protein</fullName>
    </submittedName>
</protein>
<feature type="region of interest" description="Disordered" evidence="1">
    <location>
        <begin position="1"/>
        <end position="31"/>
    </location>
</feature>
<dbReference type="AlphaFoldDB" id="A0A9W9EHC9"/>
<reference evidence="2" key="2">
    <citation type="journal article" date="2023" name="IMA Fungus">
        <title>Comparative genomic study of the Penicillium genus elucidates a diverse pangenome and 15 lateral gene transfer events.</title>
        <authorList>
            <person name="Petersen C."/>
            <person name="Sorensen T."/>
            <person name="Nielsen M.R."/>
            <person name="Sondergaard T.E."/>
            <person name="Sorensen J.L."/>
            <person name="Fitzpatrick D.A."/>
            <person name="Frisvad J.C."/>
            <person name="Nielsen K.L."/>
        </authorList>
    </citation>
    <scope>NUCLEOTIDE SEQUENCE</scope>
    <source>
        <strain evidence="2">IBT 34128</strain>
    </source>
</reference>
<feature type="compositionally biased region" description="Polar residues" evidence="1">
    <location>
        <begin position="54"/>
        <end position="65"/>
    </location>
</feature>
<feature type="region of interest" description="Disordered" evidence="1">
    <location>
        <begin position="49"/>
        <end position="74"/>
    </location>
</feature>
<gene>
    <name evidence="2" type="ORF">NUU61_010025</name>
</gene>
<evidence type="ECO:0000313" key="2">
    <source>
        <dbReference type="EMBL" id="KAJ5081761.1"/>
    </source>
</evidence>
<dbReference type="EMBL" id="JAPMSZ010000012">
    <property type="protein sequence ID" value="KAJ5081761.1"/>
    <property type="molecule type" value="Genomic_DNA"/>
</dbReference>
<sequence length="74" mass="7671">MSLGRWPRGNADFGRSATNTHAAIGCGGEDGGGRCRGARRLAAFASGAPFDSVPATTDQSRSVQIADSEDRSMQ</sequence>
<evidence type="ECO:0000256" key="1">
    <source>
        <dbReference type="SAM" id="MobiDB-lite"/>
    </source>
</evidence>
<comment type="caution">
    <text evidence="2">The sequence shown here is derived from an EMBL/GenBank/DDBJ whole genome shotgun (WGS) entry which is preliminary data.</text>
</comment>